<evidence type="ECO:0000256" key="1">
    <source>
        <dbReference type="SAM" id="MobiDB-lite"/>
    </source>
</evidence>
<comment type="caution">
    <text evidence="2">The sequence shown here is derived from an EMBL/GenBank/DDBJ whole genome shotgun (WGS) entry which is preliminary data.</text>
</comment>
<name>A0AAE0MV09_9PEZI</name>
<protein>
    <submittedName>
        <fullName evidence="2">Uncharacterized protein</fullName>
    </submittedName>
</protein>
<dbReference type="RefSeq" id="XP_062685338.1">
    <property type="nucleotide sequence ID" value="XM_062830420.1"/>
</dbReference>
<dbReference type="AlphaFoldDB" id="A0AAE0MV09"/>
<accession>A0AAE0MV09</accession>
<dbReference type="Proteomes" id="UP001278500">
    <property type="component" value="Unassembled WGS sequence"/>
</dbReference>
<evidence type="ECO:0000313" key="2">
    <source>
        <dbReference type="EMBL" id="KAK3352043.1"/>
    </source>
</evidence>
<reference evidence="2" key="1">
    <citation type="journal article" date="2023" name="Mol. Phylogenet. Evol.">
        <title>Genome-scale phylogeny and comparative genomics of the fungal order Sordariales.</title>
        <authorList>
            <person name="Hensen N."/>
            <person name="Bonometti L."/>
            <person name="Westerberg I."/>
            <person name="Brannstrom I.O."/>
            <person name="Guillou S."/>
            <person name="Cros-Aarteil S."/>
            <person name="Calhoun S."/>
            <person name="Haridas S."/>
            <person name="Kuo A."/>
            <person name="Mondo S."/>
            <person name="Pangilinan J."/>
            <person name="Riley R."/>
            <person name="LaButti K."/>
            <person name="Andreopoulos B."/>
            <person name="Lipzen A."/>
            <person name="Chen C."/>
            <person name="Yan M."/>
            <person name="Daum C."/>
            <person name="Ng V."/>
            <person name="Clum A."/>
            <person name="Steindorff A."/>
            <person name="Ohm R.A."/>
            <person name="Martin F."/>
            <person name="Silar P."/>
            <person name="Natvig D.O."/>
            <person name="Lalanne C."/>
            <person name="Gautier V."/>
            <person name="Ament-Velasquez S.L."/>
            <person name="Kruys A."/>
            <person name="Hutchinson M.I."/>
            <person name="Powell A.J."/>
            <person name="Barry K."/>
            <person name="Miller A.N."/>
            <person name="Grigoriev I.V."/>
            <person name="Debuchy R."/>
            <person name="Gladieux P."/>
            <person name="Hiltunen Thoren M."/>
            <person name="Johannesson H."/>
        </authorList>
    </citation>
    <scope>NUCLEOTIDE SEQUENCE</scope>
    <source>
        <strain evidence="2">CBS 560.94</strain>
    </source>
</reference>
<proteinExistence type="predicted"/>
<evidence type="ECO:0000313" key="3">
    <source>
        <dbReference type="Proteomes" id="UP001278500"/>
    </source>
</evidence>
<keyword evidence="3" id="KW-1185">Reference proteome</keyword>
<reference evidence="2" key="2">
    <citation type="submission" date="2023-06" db="EMBL/GenBank/DDBJ databases">
        <authorList>
            <consortium name="Lawrence Berkeley National Laboratory"/>
            <person name="Haridas S."/>
            <person name="Hensen N."/>
            <person name="Bonometti L."/>
            <person name="Westerberg I."/>
            <person name="Brannstrom I.O."/>
            <person name="Guillou S."/>
            <person name="Cros-Aarteil S."/>
            <person name="Calhoun S."/>
            <person name="Kuo A."/>
            <person name="Mondo S."/>
            <person name="Pangilinan J."/>
            <person name="Riley R."/>
            <person name="Labutti K."/>
            <person name="Andreopoulos B."/>
            <person name="Lipzen A."/>
            <person name="Chen C."/>
            <person name="Yanf M."/>
            <person name="Daum C."/>
            <person name="Ng V."/>
            <person name="Clum A."/>
            <person name="Steindorff A."/>
            <person name="Ohm R."/>
            <person name="Martin F."/>
            <person name="Silar P."/>
            <person name="Natvig D."/>
            <person name="Lalanne C."/>
            <person name="Gautier V."/>
            <person name="Ament-Velasquez S.L."/>
            <person name="Kruys A."/>
            <person name="Hutchinson M.I."/>
            <person name="Powell A.J."/>
            <person name="Barry K."/>
            <person name="Miller A.N."/>
            <person name="Grigoriev I.V."/>
            <person name="Debuchy R."/>
            <person name="Gladieux P."/>
            <person name="Thoren M.H."/>
            <person name="Johannesson H."/>
        </authorList>
    </citation>
    <scope>NUCLEOTIDE SEQUENCE</scope>
    <source>
        <strain evidence="2">CBS 560.94</strain>
    </source>
</reference>
<dbReference type="EMBL" id="JAUEPP010000002">
    <property type="protein sequence ID" value="KAK3352043.1"/>
    <property type="molecule type" value="Genomic_DNA"/>
</dbReference>
<feature type="region of interest" description="Disordered" evidence="1">
    <location>
        <begin position="1"/>
        <end position="33"/>
    </location>
</feature>
<organism evidence="2 3">
    <name type="scientific">Neurospora tetraspora</name>
    <dbReference type="NCBI Taxonomy" id="94610"/>
    <lineage>
        <taxon>Eukaryota</taxon>
        <taxon>Fungi</taxon>
        <taxon>Dikarya</taxon>
        <taxon>Ascomycota</taxon>
        <taxon>Pezizomycotina</taxon>
        <taxon>Sordariomycetes</taxon>
        <taxon>Sordariomycetidae</taxon>
        <taxon>Sordariales</taxon>
        <taxon>Sordariaceae</taxon>
        <taxon>Neurospora</taxon>
    </lineage>
</organism>
<dbReference type="GeneID" id="87867574"/>
<sequence>MNSQPEPSAVPISLLPRTPSPPGLTDTSWAPGKHDPEDKALTLIPIPHLTRDLSNYNQWLHALWFHIVYHRLVGFILPRNEGPVRYRECPEAEDQHNWDRRHLHTYAIVFSSIGREVLEDMALDRGLRFDPFDDRDYWAHELMHKVEVYKELLEERMRESSDESDESQRDVVPPVEDEFLAELRIWASINGVFN</sequence>
<gene>
    <name evidence="2" type="ORF">B0H65DRAFT_569676</name>
</gene>